<evidence type="ECO:0000256" key="2">
    <source>
        <dbReference type="SAM" id="MobiDB-lite"/>
    </source>
</evidence>
<accession>A0A1C4YZ95</accession>
<evidence type="ECO:0000256" key="1">
    <source>
        <dbReference type="ARBA" id="ARBA00006464"/>
    </source>
</evidence>
<keyword evidence="3" id="KW-0812">Transmembrane</keyword>
<dbReference type="PANTHER" id="PTHR30576:SF8">
    <property type="entry name" value="UNDECAPRENYL-PHOSPHATE GALACTOSE PHOSPHOTRANSFERASE"/>
    <property type="match status" value="1"/>
</dbReference>
<protein>
    <submittedName>
        <fullName evidence="5">Sugar transferase involved in LPS biosynthesis (Colanic, teichoic acid)</fullName>
    </submittedName>
</protein>
<keyword evidence="3" id="KW-1133">Transmembrane helix</keyword>
<evidence type="ECO:0000259" key="4">
    <source>
        <dbReference type="Pfam" id="PF02397"/>
    </source>
</evidence>
<evidence type="ECO:0000313" key="6">
    <source>
        <dbReference type="Proteomes" id="UP000198224"/>
    </source>
</evidence>
<dbReference type="InterPro" id="IPR003362">
    <property type="entry name" value="Bact_transf"/>
</dbReference>
<dbReference type="GO" id="GO:0016780">
    <property type="term" value="F:phosphotransferase activity, for other substituted phosphate groups"/>
    <property type="evidence" value="ECO:0007669"/>
    <property type="project" value="TreeGrafter"/>
</dbReference>
<gene>
    <name evidence="5" type="ORF">GA0070612_5491</name>
</gene>
<dbReference type="PANTHER" id="PTHR30576">
    <property type="entry name" value="COLANIC BIOSYNTHESIS UDP-GLUCOSE LIPID CARRIER TRANSFERASE"/>
    <property type="match status" value="1"/>
</dbReference>
<proteinExistence type="inferred from homology"/>
<dbReference type="EMBL" id="LT607409">
    <property type="protein sequence ID" value="SCF25956.1"/>
    <property type="molecule type" value="Genomic_DNA"/>
</dbReference>
<sequence length="236" mass="25910">MPVPGGLVDADLPLRRRSPERSKRIIDVVVAAVVLILATPVLVMVAALVAIGLGRPVLFRQCRAGLHGQPFELVKFRTMRPPNLKLGLLGDSDRLTPLGRWLRATSLDELPTLWNVLRGDMSLVGPRPLLPEYLSRYSPHQARRHEVRPGVTGLAQVRGRNSLSWEEKLDFDVRYVDSHNLRGDLTIVAATVRTVLRREGISAAGSVTAPEFLGTPGWSSPHTEPHPVTTRSGGAR</sequence>
<reference evidence="6" key="1">
    <citation type="submission" date="2016-06" db="EMBL/GenBank/DDBJ databases">
        <authorList>
            <person name="Varghese N."/>
            <person name="Submissions Spin"/>
        </authorList>
    </citation>
    <scope>NUCLEOTIDE SEQUENCE [LARGE SCALE GENOMIC DNA]</scope>
    <source>
        <strain evidence="6">DSM 45160</strain>
    </source>
</reference>
<dbReference type="AlphaFoldDB" id="A0A1C4YZ95"/>
<keyword evidence="5" id="KW-0808">Transferase</keyword>
<organism evidence="5 6">
    <name type="scientific">Micromonospora chokoriensis</name>
    <dbReference type="NCBI Taxonomy" id="356851"/>
    <lineage>
        <taxon>Bacteria</taxon>
        <taxon>Bacillati</taxon>
        <taxon>Actinomycetota</taxon>
        <taxon>Actinomycetes</taxon>
        <taxon>Micromonosporales</taxon>
        <taxon>Micromonosporaceae</taxon>
        <taxon>Micromonospora</taxon>
    </lineage>
</organism>
<name>A0A1C4YZ95_9ACTN</name>
<dbReference type="Pfam" id="PF02397">
    <property type="entry name" value="Bac_transf"/>
    <property type="match status" value="1"/>
</dbReference>
<evidence type="ECO:0000313" key="5">
    <source>
        <dbReference type="EMBL" id="SCF25956.1"/>
    </source>
</evidence>
<keyword evidence="6" id="KW-1185">Reference proteome</keyword>
<comment type="similarity">
    <text evidence="1">Belongs to the bacterial sugar transferase family.</text>
</comment>
<evidence type="ECO:0000256" key="3">
    <source>
        <dbReference type="SAM" id="Phobius"/>
    </source>
</evidence>
<feature type="transmembrane region" description="Helical" evidence="3">
    <location>
        <begin position="25"/>
        <end position="53"/>
    </location>
</feature>
<keyword evidence="3" id="KW-0472">Membrane</keyword>
<dbReference type="Proteomes" id="UP000198224">
    <property type="component" value="Chromosome I"/>
</dbReference>
<feature type="region of interest" description="Disordered" evidence="2">
    <location>
        <begin position="212"/>
        <end position="236"/>
    </location>
</feature>
<feature type="domain" description="Bacterial sugar transferase" evidence="4">
    <location>
        <begin position="23"/>
        <end position="196"/>
    </location>
</feature>